<keyword evidence="1" id="KW-0812">Transmembrane</keyword>
<dbReference type="RefSeq" id="XP_025349284.1">
    <property type="nucleotide sequence ID" value="XM_025489243.1"/>
</dbReference>
<dbReference type="EMBL" id="KZ819323">
    <property type="protein sequence ID" value="PWN22124.1"/>
    <property type="molecule type" value="Genomic_DNA"/>
</dbReference>
<dbReference type="Proteomes" id="UP000245942">
    <property type="component" value="Unassembled WGS sequence"/>
</dbReference>
<organism evidence="2 3">
    <name type="scientific">Pseudomicrostroma glucosiphilum</name>
    <dbReference type="NCBI Taxonomy" id="1684307"/>
    <lineage>
        <taxon>Eukaryota</taxon>
        <taxon>Fungi</taxon>
        <taxon>Dikarya</taxon>
        <taxon>Basidiomycota</taxon>
        <taxon>Ustilaginomycotina</taxon>
        <taxon>Exobasidiomycetes</taxon>
        <taxon>Microstromatales</taxon>
        <taxon>Microstromatales incertae sedis</taxon>
        <taxon>Pseudomicrostroma</taxon>
    </lineage>
</organism>
<gene>
    <name evidence="2" type="ORF">BCV69DRAFT_133477</name>
</gene>
<evidence type="ECO:0000313" key="3">
    <source>
        <dbReference type="Proteomes" id="UP000245942"/>
    </source>
</evidence>
<protein>
    <submittedName>
        <fullName evidence="2">Uncharacterized protein</fullName>
    </submittedName>
</protein>
<keyword evidence="1" id="KW-1133">Transmembrane helix</keyword>
<name>A0A316UB92_9BASI</name>
<dbReference type="AlphaFoldDB" id="A0A316UB92"/>
<reference evidence="2 3" key="1">
    <citation type="journal article" date="2018" name="Mol. Biol. Evol.">
        <title>Broad Genomic Sampling Reveals a Smut Pathogenic Ancestry of the Fungal Clade Ustilaginomycotina.</title>
        <authorList>
            <person name="Kijpornyongpan T."/>
            <person name="Mondo S.J."/>
            <person name="Barry K."/>
            <person name="Sandor L."/>
            <person name="Lee J."/>
            <person name="Lipzen A."/>
            <person name="Pangilinan J."/>
            <person name="LaButti K."/>
            <person name="Hainaut M."/>
            <person name="Henrissat B."/>
            <person name="Grigoriev I.V."/>
            <person name="Spatafora J.W."/>
            <person name="Aime M.C."/>
        </authorList>
    </citation>
    <scope>NUCLEOTIDE SEQUENCE [LARGE SCALE GENOMIC DNA]</scope>
    <source>
        <strain evidence="2 3">MCA 4718</strain>
    </source>
</reference>
<evidence type="ECO:0000313" key="2">
    <source>
        <dbReference type="EMBL" id="PWN22124.1"/>
    </source>
</evidence>
<feature type="transmembrane region" description="Helical" evidence="1">
    <location>
        <begin position="34"/>
        <end position="54"/>
    </location>
</feature>
<evidence type="ECO:0000256" key="1">
    <source>
        <dbReference type="SAM" id="Phobius"/>
    </source>
</evidence>
<keyword evidence="1" id="KW-0472">Membrane</keyword>
<accession>A0A316UB92</accession>
<dbReference type="GeneID" id="37010977"/>
<keyword evidence="3" id="KW-1185">Reference proteome</keyword>
<sequence length="352" mass="38480">MVAAVVSDSVPRFFVCSAKRFCSSTRSVLLRYRLCSLPSFLILALVLVSVLQGINVHRSFPLSFLSGGSGTPASFSYGASHSVILLSLTRDKGGREGCRKEAGRGALKRLALLSGSVACRPRPYHHTDAPTPRTYCVSHTAPPCSARSLPAASSAQMQAEPLTRARAREQSASQPFTFSFRPADVRPPKTRAAKTTLVPDALFGLSKAAMEERIRATATTSSQSPVFQSALPTEFSTFFRRKYFDGVAPTEADIKDDAKERFYPEFYEMKTSDKIHEQAKELAADEQACEIFHHISEVAQANEHNETEIARSVCLLAKLVRIRLGNSAGKSGYGTFVFQGDRQISNTKSSTK</sequence>
<proteinExistence type="predicted"/>